<proteinExistence type="predicted"/>
<evidence type="ECO:0000256" key="2">
    <source>
        <dbReference type="ARBA" id="ARBA00022837"/>
    </source>
</evidence>
<dbReference type="InterPro" id="IPR018247">
    <property type="entry name" value="EF_Hand_1_Ca_BS"/>
</dbReference>
<dbReference type="InterPro" id="IPR011992">
    <property type="entry name" value="EF-hand-dom_pair"/>
</dbReference>
<dbReference type="CDD" id="cd00051">
    <property type="entry name" value="EFh"/>
    <property type="match status" value="2"/>
</dbReference>
<dbReference type="Proteomes" id="UP000815325">
    <property type="component" value="Unassembled WGS sequence"/>
</dbReference>
<dbReference type="PANTHER" id="PTHR23048:SF0">
    <property type="entry name" value="CALMODULIN LIKE 3"/>
    <property type="match status" value="1"/>
</dbReference>
<reference evidence="4" key="1">
    <citation type="submission" date="2017-08" db="EMBL/GenBank/DDBJ databases">
        <authorList>
            <person name="Polle J.E."/>
            <person name="Barry K."/>
            <person name="Cushman J."/>
            <person name="Schmutz J."/>
            <person name="Tran D."/>
            <person name="Hathwaick L.T."/>
            <person name="Yim W.C."/>
            <person name="Jenkins J."/>
            <person name="Mckie-Krisberg Z.M."/>
            <person name="Prochnik S."/>
            <person name="Lindquist E."/>
            <person name="Dockter R.B."/>
            <person name="Adam C."/>
            <person name="Molina H."/>
            <person name="Bunkerborg J."/>
            <person name="Jin E."/>
            <person name="Buchheim M."/>
            <person name="Magnuson J."/>
        </authorList>
    </citation>
    <scope>NUCLEOTIDE SEQUENCE</scope>
    <source>
        <strain evidence="4">CCAP 19/18</strain>
    </source>
</reference>
<gene>
    <name evidence="4" type="ORF">DUNSADRAFT_14610</name>
</gene>
<evidence type="ECO:0000256" key="1">
    <source>
        <dbReference type="ARBA" id="ARBA00022737"/>
    </source>
</evidence>
<dbReference type="SMART" id="SM00054">
    <property type="entry name" value="EFh"/>
    <property type="match status" value="4"/>
</dbReference>
<feature type="domain" description="EF-hand" evidence="3">
    <location>
        <begin position="48"/>
        <end position="83"/>
    </location>
</feature>
<feature type="domain" description="EF-hand" evidence="3">
    <location>
        <begin position="122"/>
        <end position="157"/>
    </location>
</feature>
<feature type="domain" description="EF-hand" evidence="3">
    <location>
        <begin position="12"/>
        <end position="47"/>
    </location>
</feature>
<name>A0ABQ7H2G8_DUNSA</name>
<organism evidence="4 5">
    <name type="scientific">Dunaliella salina</name>
    <name type="common">Green alga</name>
    <name type="synonym">Protococcus salinus</name>
    <dbReference type="NCBI Taxonomy" id="3046"/>
    <lineage>
        <taxon>Eukaryota</taxon>
        <taxon>Viridiplantae</taxon>
        <taxon>Chlorophyta</taxon>
        <taxon>core chlorophytes</taxon>
        <taxon>Chlorophyceae</taxon>
        <taxon>CS clade</taxon>
        <taxon>Chlamydomonadales</taxon>
        <taxon>Dunaliellaceae</taxon>
        <taxon>Dunaliella</taxon>
    </lineage>
</organism>
<dbReference type="PROSITE" id="PS50222">
    <property type="entry name" value="EF_HAND_2"/>
    <property type="match status" value="4"/>
</dbReference>
<dbReference type="Pfam" id="PF13499">
    <property type="entry name" value="EF-hand_7"/>
    <property type="match status" value="2"/>
</dbReference>
<keyword evidence="2" id="KW-0106">Calcium</keyword>
<keyword evidence="5" id="KW-1185">Reference proteome</keyword>
<dbReference type="PROSITE" id="PS00018">
    <property type="entry name" value="EF_HAND_1"/>
    <property type="match status" value="4"/>
</dbReference>
<evidence type="ECO:0000313" key="5">
    <source>
        <dbReference type="Proteomes" id="UP000815325"/>
    </source>
</evidence>
<dbReference type="InterPro" id="IPR050230">
    <property type="entry name" value="CALM/Myosin/TropC-like"/>
</dbReference>
<comment type="caution">
    <text evidence="4">The sequence shown here is derived from an EMBL/GenBank/DDBJ whole genome shotgun (WGS) entry which is preliminary data.</text>
</comment>
<protein>
    <submittedName>
        <fullName evidence="4">Calmodulin-like protein</fullName>
    </submittedName>
</protein>
<dbReference type="InterPro" id="IPR002048">
    <property type="entry name" value="EF_hand_dom"/>
</dbReference>
<evidence type="ECO:0000313" key="4">
    <source>
        <dbReference type="EMBL" id="KAF5841052.1"/>
    </source>
</evidence>
<dbReference type="SUPFAM" id="SSF47473">
    <property type="entry name" value="EF-hand"/>
    <property type="match status" value="1"/>
</dbReference>
<keyword evidence="1" id="KW-0677">Repeat</keyword>
<accession>A0ABQ7H2G8</accession>
<feature type="domain" description="EF-hand" evidence="3">
    <location>
        <begin position="86"/>
        <end position="121"/>
    </location>
</feature>
<evidence type="ECO:0000259" key="3">
    <source>
        <dbReference type="PROSITE" id="PS50222"/>
    </source>
</evidence>
<sequence length="157" mass="18151">MAPNKPNPESRKMLKEITEAFREFDTDKDGRISTKDLGKVLCKQGENPSEQELIEAIKELDFDNNGTVDLPEFYLFNARVKKEMDLEEEGIREAFKSFDVDGNGYITPDEFGHVMSKLGEKMTYQQAKQTIKNMDQNNNGKINYEEFLDYMRSTDAE</sequence>
<dbReference type="Gene3D" id="1.10.238.10">
    <property type="entry name" value="EF-hand"/>
    <property type="match status" value="2"/>
</dbReference>
<dbReference type="EMBL" id="MU069496">
    <property type="protein sequence ID" value="KAF5841052.1"/>
    <property type="molecule type" value="Genomic_DNA"/>
</dbReference>
<dbReference type="PANTHER" id="PTHR23048">
    <property type="entry name" value="MYOSIN LIGHT CHAIN 1, 3"/>
    <property type="match status" value="1"/>
</dbReference>